<proteinExistence type="predicted"/>
<sequence length="51" mass="5534">MQKAPACFRVSEQALKNLDQARGLFSRSAAVNIILENLNASGEKANAENED</sequence>
<dbReference type="AlphaFoldDB" id="A0A0W8EAH9"/>
<accession>A0A0W8EAH9</accession>
<gene>
    <name evidence="1" type="ORF">ASZ90_016899</name>
</gene>
<evidence type="ECO:0000313" key="1">
    <source>
        <dbReference type="EMBL" id="KUG05666.1"/>
    </source>
</evidence>
<comment type="caution">
    <text evidence="1">The sequence shown here is derived from an EMBL/GenBank/DDBJ whole genome shotgun (WGS) entry which is preliminary data.</text>
</comment>
<protein>
    <submittedName>
        <fullName evidence="1">Uncharacterized protein</fullName>
    </submittedName>
</protein>
<reference evidence="1" key="1">
    <citation type="journal article" date="2015" name="Proc. Natl. Acad. Sci. U.S.A.">
        <title>Networks of energetic and metabolic interactions define dynamics in microbial communities.</title>
        <authorList>
            <person name="Embree M."/>
            <person name="Liu J.K."/>
            <person name="Al-Bassam M.M."/>
            <person name="Zengler K."/>
        </authorList>
    </citation>
    <scope>NUCLEOTIDE SEQUENCE</scope>
</reference>
<organism evidence="1">
    <name type="scientific">hydrocarbon metagenome</name>
    <dbReference type="NCBI Taxonomy" id="938273"/>
    <lineage>
        <taxon>unclassified sequences</taxon>
        <taxon>metagenomes</taxon>
        <taxon>ecological metagenomes</taxon>
    </lineage>
</organism>
<dbReference type="EMBL" id="LNQE01001785">
    <property type="protein sequence ID" value="KUG05666.1"/>
    <property type="molecule type" value="Genomic_DNA"/>
</dbReference>
<name>A0A0W8EAH9_9ZZZZ</name>